<proteinExistence type="inferred from homology"/>
<dbReference type="EMBL" id="JAPDMQ010000051">
    <property type="protein sequence ID" value="KAK0537995.1"/>
    <property type="molecule type" value="Genomic_DNA"/>
</dbReference>
<sequence>MPLTLSRSSLATLLLASGVLLRLLLLARSSSRSRQRIIAPAAERVIVLGASSGTGAAIAREYAVRGCGALVLVARRREQLEAIRAECLALTSGKGKSKSKDKTPNIICAAADCTKDTDVANLRKLVVEQLGGIDTVHITLGVSALLPLLGIAGVDPVRPSPSSGDSSPTSPQATTTAKKAPTHASSFALSSTYTAVSRACTANVTSTALLLTAFAPVLQLSSKAPSIHILSSLAALFPAPTRALYGATKAAQLILAQGFELETQSQAGYEGELVAGSADTGTSQRRAKITFVYLCPGTILSDFRRSAVDLPGSSASQEPSQDQEEVLRRAGVFDSTWDNSGGRKKSDGLLPETVARRAIGLIDRQHGGVHTMKLFELFGRIALVVA</sequence>
<dbReference type="Proteomes" id="UP001176521">
    <property type="component" value="Unassembled WGS sequence"/>
</dbReference>
<keyword evidence="5" id="KW-1185">Reference proteome</keyword>
<comment type="caution">
    <text evidence="4">The sequence shown here is derived from an EMBL/GenBank/DDBJ whole genome shotgun (WGS) entry which is preliminary data.</text>
</comment>
<dbReference type="PANTHER" id="PTHR44196:SF1">
    <property type="entry name" value="DEHYDROGENASE_REDUCTASE SDR FAMILY MEMBER 7B"/>
    <property type="match status" value="1"/>
</dbReference>
<evidence type="ECO:0000313" key="4">
    <source>
        <dbReference type="EMBL" id="KAK0537995.1"/>
    </source>
</evidence>
<dbReference type="PRINTS" id="PR00081">
    <property type="entry name" value="GDHRDH"/>
</dbReference>
<feature type="region of interest" description="Disordered" evidence="3">
    <location>
        <begin position="157"/>
        <end position="181"/>
    </location>
</feature>
<dbReference type="GO" id="GO:0016491">
    <property type="term" value="F:oxidoreductase activity"/>
    <property type="evidence" value="ECO:0007669"/>
    <property type="project" value="UniProtKB-KW"/>
</dbReference>
<dbReference type="SUPFAM" id="SSF51735">
    <property type="entry name" value="NAD(P)-binding Rossmann-fold domains"/>
    <property type="match status" value="1"/>
</dbReference>
<gene>
    <name evidence="4" type="ORF">OC842_001436</name>
</gene>
<organism evidence="4 5">
    <name type="scientific">Tilletia horrida</name>
    <dbReference type="NCBI Taxonomy" id="155126"/>
    <lineage>
        <taxon>Eukaryota</taxon>
        <taxon>Fungi</taxon>
        <taxon>Dikarya</taxon>
        <taxon>Basidiomycota</taxon>
        <taxon>Ustilaginomycotina</taxon>
        <taxon>Exobasidiomycetes</taxon>
        <taxon>Tilletiales</taxon>
        <taxon>Tilletiaceae</taxon>
        <taxon>Tilletia</taxon>
    </lineage>
</organism>
<dbReference type="PANTHER" id="PTHR44196">
    <property type="entry name" value="DEHYDROGENASE/REDUCTASE SDR FAMILY MEMBER 7B"/>
    <property type="match status" value="1"/>
</dbReference>
<accession>A0AAN6GFP3</accession>
<dbReference type="Gene3D" id="3.40.50.720">
    <property type="entry name" value="NAD(P)-binding Rossmann-like Domain"/>
    <property type="match status" value="1"/>
</dbReference>
<evidence type="ECO:0000256" key="2">
    <source>
        <dbReference type="ARBA" id="ARBA00023002"/>
    </source>
</evidence>
<reference evidence="4" key="1">
    <citation type="journal article" date="2023" name="PhytoFront">
        <title>Draft Genome Resources of Seven Strains of Tilletia horrida, Causal Agent of Kernel Smut of Rice.</title>
        <authorList>
            <person name="Khanal S."/>
            <person name="Antony Babu S."/>
            <person name="Zhou X.G."/>
        </authorList>
    </citation>
    <scope>NUCLEOTIDE SEQUENCE</scope>
    <source>
        <strain evidence="4">TX3</strain>
    </source>
</reference>
<dbReference type="InterPro" id="IPR002347">
    <property type="entry name" value="SDR_fam"/>
</dbReference>
<evidence type="ECO:0000256" key="1">
    <source>
        <dbReference type="ARBA" id="ARBA00006484"/>
    </source>
</evidence>
<keyword evidence="2" id="KW-0560">Oxidoreductase</keyword>
<evidence type="ECO:0000256" key="3">
    <source>
        <dbReference type="SAM" id="MobiDB-lite"/>
    </source>
</evidence>
<dbReference type="AlphaFoldDB" id="A0AAN6GFP3"/>
<evidence type="ECO:0008006" key="6">
    <source>
        <dbReference type="Google" id="ProtNLM"/>
    </source>
</evidence>
<protein>
    <recommendedName>
        <fullName evidence="6">NAD(P)-binding protein</fullName>
    </recommendedName>
</protein>
<comment type="similarity">
    <text evidence="1">Belongs to the short-chain dehydrogenases/reductases (SDR) family.</text>
</comment>
<name>A0AAN6GFP3_9BASI</name>
<dbReference type="Pfam" id="PF00106">
    <property type="entry name" value="adh_short"/>
    <property type="match status" value="1"/>
</dbReference>
<evidence type="ECO:0000313" key="5">
    <source>
        <dbReference type="Proteomes" id="UP001176521"/>
    </source>
</evidence>
<dbReference type="InterPro" id="IPR036291">
    <property type="entry name" value="NAD(P)-bd_dom_sf"/>
</dbReference>
<dbReference type="GO" id="GO:0016020">
    <property type="term" value="C:membrane"/>
    <property type="evidence" value="ECO:0007669"/>
    <property type="project" value="TreeGrafter"/>
</dbReference>